<dbReference type="Proteomes" id="UP000012073">
    <property type="component" value="Unassembled WGS sequence"/>
</dbReference>
<dbReference type="Pfam" id="PF01041">
    <property type="entry name" value="DegT_DnrJ_EryC1"/>
    <property type="match status" value="1"/>
</dbReference>
<accession>R7QR14</accession>
<dbReference type="KEGG" id="ccp:CHC_T00000893001"/>
<dbReference type="RefSeq" id="XP_005711221.1">
    <property type="nucleotide sequence ID" value="XM_005711164.1"/>
</dbReference>
<dbReference type="PANTHER" id="PTHR30244">
    <property type="entry name" value="TRANSAMINASE"/>
    <property type="match status" value="1"/>
</dbReference>
<evidence type="ECO:0000313" key="1">
    <source>
        <dbReference type="EMBL" id="CDF40927.1"/>
    </source>
</evidence>
<dbReference type="PhylomeDB" id="R7QR14"/>
<sequence>MDAEKLAPLLTAATRAVIAVSLFGLIPDVKRIRAVLDAAEEKFGTRISLIEDAAQSFGARRGGYRSCAAPEVTMATTSFFPTKPLSCYGDGGAVFTRSKELAAMVRALRVHGKVEGRHVLVGVNGRLDTIQAAVLLTKLKAFDEMIDKRGKAAETYNRLLYDDERVVTPTYQRVVREDREVRSVYGVYTIRVQKRDEVAKRMRMSDVACAIYYPLCCHQQPVFKGLVSEPGALIVAEEASREVLSLPMHPYLSEDVQVRVVKELRTALDDLGVTASPE</sequence>
<dbReference type="GO" id="GO:0008483">
    <property type="term" value="F:transaminase activity"/>
    <property type="evidence" value="ECO:0007669"/>
    <property type="project" value="TreeGrafter"/>
</dbReference>
<dbReference type="InterPro" id="IPR015424">
    <property type="entry name" value="PyrdxlP-dep_Trfase"/>
</dbReference>
<dbReference type="SUPFAM" id="SSF53383">
    <property type="entry name" value="PLP-dependent transferases"/>
    <property type="match status" value="1"/>
</dbReference>
<dbReference type="GO" id="GO:0000271">
    <property type="term" value="P:polysaccharide biosynthetic process"/>
    <property type="evidence" value="ECO:0007669"/>
    <property type="project" value="TreeGrafter"/>
</dbReference>
<dbReference type="InterPro" id="IPR000653">
    <property type="entry name" value="DegT/StrS_aminotransferase"/>
</dbReference>
<proteinExistence type="predicted"/>
<dbReference type="GeneID" id="17318938"/>
<dbReference type="OrthoDB" id="2401at2759"/>
<dbReference type="InterPro" id="IPR015422">
    <property type="entry name" value="PyrdxlP-dep_Trfase_small"/>
</dbReference>
<dbReference type="Gene3D" id="3.90.1150.10">
    <property type="entry name" value="Aspartate Aminotransferase, domain 1"/>
    <property type="match status" value="1"/>
</dbReference>
<dbReference type="Gene3D" id="3.40.640.10">
    <property type="entry name" value="Type I PLP-dependent aspartate aminotransferase-like (Major domain)"/>
    <property type="match status" value="1"/>
</dbReference>
<keyword evidence="2" id="KW-1185">Reference proteome</keyword>
<protein>
    <submittedName>
        <fullName evidence="1">Uncharacterized protein</fullName>
    </submittedName>
</protein>
<dbReference type="GO" id="GO:0030170">
    <property type="term" value="F:pyridoxal phosphate binding"/>
    <property type="evidence" value="ECO:0007669"/>
    <property type="project" value="TreeGrafter"/>
</dbReference>
<dbReference type="AlphaFoldDB" id="R7QR14"/>
<reference evidence="2" key="1">
    <citation type="journal article" date="2013" name="Proc. Natl. Acad. Sci. U.S.A.">
        <title>Genome structure and metabolic features in the red seaweed Chondrus crispus shed light on evolution of the Archaeplastida.</title>
        <authorList>
            <person name="Collen J."/>
            <person name="Porcel B."/>
            <person name="Carre W."/>
            <person name="Ball S.G."/>
            <person name="Chaparro C."/>
            <person name="Tonon T."/>
            <person name="Barbeyron T."/>
            <person name="Michel G."/>
            <person name="Noel B."/>
            <person name="Valentin K."/>
            <person name="Elias M."/>
            <person name="Artiguenave F."/>
            <person name="Arun A."/>
            <person name="Aury J.M."/>
            <person name="Barbosa-Neto J.F."/>
            <person name="Bothwell J.H."/>
            <person name="Bouget F.Y."/>
            <person name="Brillet L."/>
            <person name="Cabello-Hurtado F."/>
            <person name="Capella-Gutierrez S."/>
            <person name="Charrier B."/>
            <person name="Cladiere L."/>
            <person name="Cock J.M."/>
            <person name="Coelho S.M."/>
            <person name="Colleoni C."/>
            <person name="Czjzek M."/>
            <person name="Da Silva C."/>
            <person name="Delage L."/>
            <person name="Denoeud F."/>
            <person name="Deschamps P."/>
            <person name="Dittami S.M."/>
            <person name="Gabaldon T."/>
            <person name="Gachon C.M."/>
            <person name="Groisillier A."/>
            <person name="Herve C."/>
            <person name="Jabbari K."/>
            <person name="Katinka M."/>
            <person name="Kloareg B."/>
            <person name="Kowalczyk N."/>
            <person name="Labadie K."/>
            <person name="Leblanc C."/>
            <person name="Lopez P.J."/>
            <person name="McLachlan D.H."/>
            <person name="Meslet-Cladiere L."/>
            <person name="Moustafa A."/>
            <person name="Nehr Z."/>
            <person name="Nyvall Collen P."/>
            <person name="Panaud O."/>
            <person name="Partensky F."/>
            <person name="Poulain J."/>
            <person name="Rensing S.A."/>
            <person name="Rousvoal S."/>
            <person name="Samson G."/>
            <person name="Symeonidi A."/>
            <person name="Weissenbach J."/>
            <person name="Zambounis A."/>
            <person name="Wincker P."/>
            <person name="Boyen C."/>
        </authorList>
    </citation>
    <scope>NUCLEOTIDE SEQUENCE [LARGE SCALE GENOMIC DNA]</scope>
    <source>
        <strain evidence="2">cv. Stackhouse</strain>
    </source>
</reference>
<dbReference type="InterPro" id="IPR015421">
    <property type="entry name" value="PyrdxlP-dep_Trfase_major"/>
</dbReference>
<evidence type="ECO:0000313" key="2">
    <source>
        <dbReference type="Proteomes" id="UP000012073"/>
    </source>
</evidence>
<dbReference type="PANTHER" id="PTHR30244:SF42">
    <property type="entry name" value="UDP-2-ACETAMIDO-2-DEOXY-3-OXO-D-GLUCURONATE AMINOTRANSFERASE"/>
    <property type="match status" value="1"/>
</dbReference>
<gene>
    <name evidence="1" type="ORF">CHC_T00000893001</name>
</gene>
<organism evidence="1 2">
    <name type="scientific">Chondrus crispus</name>
    <name type="common">Carrageen Irish moss</name>
    <name type="synonym">Polymorpha crispa</name>
    <dbReference type="NCBI Taxonomy" id="2769"/>
    <lineage>
        <taxon>Eukaryota</taxon>
        <taxon>Rhodophyta</taxon>
        <taxon>Florideophyceae</taxon>
        <taxon>Rhodymeniophycidae</taxon>
        <taxon>Gigartinales</taxon>
        <taxon>Gigartinaceae</taxon>
        <taxon>Chondrus</taxon>
    </lineage>
</organism>
<dbReference type="EMBL" id="HG002272">
    <property type="protein sequence ID" value="CDF40927.1"/>
    <property type="molecule type" value="Genomic_DNA"/>
</dbReference>
<name>R7QR14_CHOCR</name>
<dbReference type="Gramene" id="CDF40927">
    <property type="protein sequence ID" value="CDF40927"/>
    <property type="gene ID" value="CHC_T00000893001"/>
</dbReference>